<dbReference type="AlphaFoldDB" id="A0ABD0YGZ6"/>
<proteinExistence type="predicted"/>
<name>A0ABD0YGZ6_9HEMI</name>
<evidence type="ECO:0000313" key="1">
    <source>
        <dbReference type="EMBL" id="KAL1117658.1"/>
    </source>
</evidence>
<gene>
    <name evidence="1" type="ORF">AAG570_003973</name>
</gene>
<accession>A0ABD0YGZ6</accession>
<sequence>MASERRNMFYENKKQETTEIGTCNLPSFSGRTCFGAWTPSSALSDCGFTTKRRNMFYDGNSQPISDVIIQYEDTGNITCMKTKNLVSPYFKYLEKKLPVTKGALF</sequence>
<evidence type="ECO:0000313" key="2">
    <source>
        <dbReference type="Proteomes" id="UP001558652"/>
    </source>
</evidence>
<reference evidence="1 2" key="1">
    <citation type="submission" date="2024-07" db="EMBL/GenBank/DDBJ databases">
        <title>Chromosome-level genome assembly of the water stick insect Ranatra chinensis (Heteroptera: Nepidae).</title>
        <authorList>
            <person name="Liu X."/>
        </authorList>
    </citation>
    <scope>NUCLEOTIDE SEQUENCE [LARGE SCALE GENOMIC DNA]</scope>
    <source>
        <strain evidence="1">Cailab_2021Rc</strain>
        <tissue evidence="1">Muscle</tissue>
    </source>
</reference>
<protein>
    <submittedName>
        <fullName evidence="1">Uncharacterized protein</fullName>
    </submittedName>
</protein>
<keyword evidence="2" id="KW-1185">Reference proteome</keyword>
<dbReference type="Proteomes" id="UP001558652">
    <property type="component" value="Unassembled WGS sequence"/>
</dbReference>
<organism evidence="1 2">
    <name type="scientific">Ranatra chinensis</name>
    <dbReference type="NCBI Taxonomy" id="642074"/>
    <lineage>
        <taxon>Eukaryota</taxon>
        <taxon>Metazoa</taxon>
        <taxon>Ecdysozoa</taxon>
        <taxon>Arthropoda</taxon>
        <taxon>Hexapoda</taxon>
        <taxon>Insecta</taxon>
        <taxon>Pterygota</taxon>
        <taxon>Neoptera</taxon>
        <taxon>Paraneoptera</taxon>
        <taxon>Hemiptera</taxon>
        <taxon>Heteroptera</taxon>
        <taxon>Panheteroptera</taxon>
        <taxon>Nepomorpha</taxon>
        <taxon>Nepidae</taxon>
        <taxon>Ranatrinae</taxon>
        <taxon>Ranatra</taxon>
    </lineage>
</organism>
<dbReference type="EMBL" id="JBFDAA010000015">
    <property type="protein sequence ID" value="KAL1117658.1"/>
    <property type="molecule type" value="Genomic_DNA"/>
</dbReference>
<comment type="caution">
    <text evidence="1">The sequence shown here is derived from an EMBL/GenBank/DDBJ whole genome shotgun (WGS) entry which is preliminary data.</text>
</comment>